<keyword evidence="6" id="KW-0862">Zinc</keyword>
<gene>
    <name evidence="9" type="ORF">EZS27_031896</name>
</gene>
<evidence type="ECO:0000256" key="7">
    <source>
        <dbReference type="ARBA" id="ARBA00023049"/>
    </source>
</evidence>
<feature type="non-terminal residue" evidence="9">
    <location>
        <position position="430"/>
    </location>
</feature>
<evidence type="ECO:0000256" key="5">
    <source>
        <dbReference type="ARBA" id="ARBA00022801"/>
    </source>
</evidence>
<dbReference type="GO" id="GO:0008241">
    <property type="term" value="F:peptidyl-dipeptidase activity"/>
    <property type="evidence" value="ECO:0007669"/>
    <property type="project" value="UniProtKB-EC"/>
</dbReference>
<dbReference type="InterPro" id="IPR024079">
    <property type="entry name" value="MetalloPept_cat_dom_sf"/>
</dbReference>
<dbReference type="PANTHER" id="PTHR43660:SF1">
    <property type="entry name" value="DIPEPTIDYL CARBOXYPEPTIDASE"/>
    <property type="match status" value="1"/>
</dbReference>
<proteinExistence type="inferred from homology"/>
<name>A0A5J4QBU1_9ZZZZ</name>
<evidence type="ECO:0000313" key="9">
    <source>
        <dbReference type="EMBL" id="KAA6318043.1"/>
    </source>
</evidence>
<dbReference type="Gene3D" id="1.10.1370.10">
    <property type="entry name" value="Neurolysin, domain 3"/>
    <property type="match status" value="1"/>
</dbReference>
<comment type="similarity">
    <text evidence="2">Belongs to the peptidase M3 family.</text>
</comment>
<sequence length="430" mass="49600">MTQAQNPFFEKYDTPHQTVPFDKIKTEHYKPAITEGMRMHTAEIDAITDNPDSPTFANTIVMYEKSGKLLGHVATVFSNLHSAETNDEIQILAQELMPVLSEHHNNIDLNEKLFTRIKAVYEQQGKYNLTAEQTTLLNTIYDGFVRCGANLREEDKDTYRSLNKELNTLMLQFSENNLKETNDYQLILTDKSQLSGLPESAVEAAAQTAGEKGVDGWVFTLQAPSYVSFMTYADNRELRRELYMAYNTKCTQGKYTNTEIVKRIVNVHLEIAQLLGYNDYAEYTLKKRMAENSQTVYTLLNQLLEAYTPVAKKEYGEVQELARESQGNEFLLMPWDWSYYSDKLKKKKFNVNAEMHRPYFELSKVEEGVFGLATQLYGISFKENTHIPVYHKDVNAYEVFDKDGTYLAVLYTDFHPRTGKRSGAWMTEFK</sequence>
<dbReference type="AlphaFoldDB" id="A0A5J4QBU1"/>
<dbReference type="InterPro" id="IPR045090">
    <property type="entry name" value="Pept_M3A_M3B"/>
</dbReference>
<reference evidence="9" key="1">
    <citation type="submission" date="2019-03" db="EMBL/GenBank/DDBJ databases">
        <title>Single cell metagenomics reveals metabolic interactions within the superorganism composed of flagellate Streblomastix strix and complex community of Bacteroidetes bacteria on its surface.</title>
        <authorList>
            <person name="Treitli S.C."/>
            <person name="Kolisko M."/>
            <person name="Husnik F."/>
            <person name="Keeling P."/>
            <person name="Hampl V."/>
        </authorList>
    </citation>
    <scope>NUCLEOTIDE SEQUENCE</scope>
    <source>
        <strain evidence="9">STM</strain>
    </source>
</reference>
<dbReference type="EMBL" id="SNRY01004319">
    <property type="protein sequence ID" value="KAA6318043.1"/>
    <property type="molecule type" value="Genomic_DNA"/>
</dbReference>
<dbReference type="GO" id="GO:0006508">
    <property type="term" value="P:proteolysis"/>
    <property type="evidence" value="ECO:0007669"/>
    <property type="project" value="UniProtKB-KW"/>
</dbReference>
<evidence type="ECO:0000256" key="1">
    <source>
        <dbReference type="ARBA" id="ARBA00001947"/>
    </source>
</evidence>
<evidence type="ECO:0000256" key="4">
    <source>
        <dbReference type="ARBA" id="ARBA00022723"/>
    </source>
</evidence>
<evidence type="ECO:0000256" key="3">
    <source>
        <dbReference type="ARBA" id="ARBA00022670"/>
    </source>
</evidence>
<comment type="caution">
    <text evidence="9">The sequence shown here is derived from an EMBL/GenBank/DDBJ whole genome shotgun (WGS) entry which is preliminary data.</text>
</comment>
<protein>
    <submittedName>
        <fullName evidence="9">Peptidyl-dipeptidase dcp</fullName>
        <ecNumber evidence="9">3.4.15.5</ecNumber>
    </submittedName>
</protein>
<organism evidence="9">
    <name type="scientific">termite gut metagenome</name>
    <dbReference type="NCBI Taxonomy" id="433724"/>
    <lineage>
        <taxon>unclassified sequences</taxon>
        <taxon>metagenomes</taxon>
        <taxon>organismal metagenomes</taxon>
    </lineage>
</organism>
<dbReference type="InterPro" id="IPR001567">
    <property type="entry name" value="Pept_M3A_M3B_dom"/>
</dbReference>
<evidence type="ECO:0000259" key="8">
    <source>
        <dbReference type="Pfam" id="PF01432"/>
    </source>
</evidence>
<keyword evidence="9" id="KW-0121">Carboxypeptidase</keyword>
<keyword evidence="4" id="KW-0479">Metal-binding</keyword>
<dbReference type="InterPro" id="IPR024077">
    <property type="entry name" value="Neurolysin/TOP_dom2"/>
</dbReference>
<keyword evidence="7" id="KW-0482">Metalloprotease</keyword>
<feature type="domain" description="Peptidase M3A/M3B catalytic" evidence="8">
    <location>
        <begin position="229"/>
        <end position="429"/>
    </location>
</feature>
<dbReference type="GO" id="GO:0004222">
    <property type="term" value="F:metalloendopeptidase activity"/>
    <property type="evidence" value="ECO:0007669"/>
    <property type="project" value="InterPro"/>
</dbReference>
<evidence type="ECO:0000256" key="6">
    <source>
        <dbReference type="ARBA" id="ARBA00022833"/>
    </source>
</evidence>
<dbReference type="SUPFAM" id="SSF55486">
    <property type="entry name" value="Metalloproteases ('zincins'), catalytic domain"/>
    <property type="match status" value="1"/>
</dbReference>
<comment type="cofactor">
    <cofactor evidence="1">
        <name>Zn(2+)</name>
        <dbReference type="ChEBI" id="CHEBI:29105"/>
    </cofactor>
</comment>
<dbReference type="EC" id="3.4.15.5" evidence="9"/>
<keyword evidence="5 9" id="KW-0378">Hydrolase</keyword>
<dbReference type="Gene3D" id="3.40.390.10">
    <property type="entry name" value="Collagenase (Catalytic Domain)"/>
    <property type="match status" value="1"/>
</dbReference>
<dbReference type="GO" id="GO:0046872">
    <property type="term" value="F:metal ion binding"/>
    <property type="evidence" value="ECO:0007669"/>
    <property type="project" value="UniProtKB-KW"/>
</dbReference>
<dbReference type="GO" id="GO:0004180">
    <property type="term" value="F:carboxypeptidase activity"/>
    <property type="evidence" value="ECO:0007669"/>
    <property type="project" value="UniProtKB-KW"/>
</dbReference>
<dbReference type="PANTHER" id="PTHR43660">
    <property type="entry name" value="DIPEPTIDYL CARBOXYPEPTIDASE"/>
    <property type="match status" value="1"/>
</dbReference>
<accession>A0A5J4QBU1</accession>
<dbReference type="GO" id="GO:0005829">
    <property type="term" value="C:cytosol"/>
    <property type="evidence" value="ECO:0007669"/>
    <property type="project" value="TreeGrafter"/>
</dbReference>
<dbReference type="Pfam" id="PF01432">
    <property type="entry name" value="Peptidase_M3"/>
    <property type="match status" value="1"/>
</dbReference>
<evidence type="ECO:0000256" key="2">
    <source>
        <dbReference type="ARBA" id="ARBA00006040"/>
    </source>
</evidence>
<keyword evidence="3" id="KW-0645">Protease</keyword>